<dbReference type="EMBL" id="FUYP01000008">
    <property type="protein sequence ID" value="SKB53325.1"/>
    <property type="molecule type" value="Genomic_DNA"/>
</dbReference>
<dbReference type="AlphaFoldDB" id="A0A1T5C1N7"/>
<sequence>MLDEMWMRGWEENHGRFSADLDRGFGKIAQAWRDWRGRSARPVTSSKPCAGAH</sequence>
<accession>A0A1T5C1N7</accession>
<name>A0A1T5C1N7_9SPHN</name>
<proteinExistence type="predicted"/>
<dbReference type="Proteomes" id="UP000190044">
    <property type="component" value="Unassembled WGS sequence"/>
</dbReference>
<evidence type="ECO:0000313" key="2">
    <source>
        <dbReference type="Proteomes" id="UP000190044"/>
    </source>
</evidence>
<organism evidence="1 2">
    <name type="scientific">Sphingopyxis flava</name>
    <dbReference type="NCBI Taxonomy" id="1507287"/>
    <lineage>
        <taxon>Bacteria</taxon>
        <taxon>Pseudomonadati</taxon>
        <taxon>Pseudomonadota</taxon>
        <taxon>Alphaproteobacteria</taxon>
        <taxon>Sphingomonadales</taxon>
        <taxon>Sphingomonadaceae</taxon>
        <taxon>Sphingopyxis</taxon>
    </lineage>
</organism>
<keyword evidence="2" id="KW-1185">Reference proteome</keyword>
<evidence type="ECO:0000313" key="1">
    <source>
        <dbReference type="EMBL" id="SKB53325.1"/>
    </source>
</evidence>
<reference evidence="2" key="1">
    <citation type="submission" date="2017-02" db="EMBL/GenBank/DDBJ databases">
        <authorList>
            <person name="Varghese N."/>
            <person name="Submissions S."/>
        </authorList>
    </citation>
    <scope>NUCLEOTIDE SEQUENCE [LARGE SCALE GENOMIC DNA]</scope>
    <source>
        <strain evidence="2">R11H</strain>
    </source>
</reference>
<gene>
    <name evidence="1" type="ORF">SAMN06295937_1008106</name>
</gene>
<dbReference type="RefSeq" id="WP_176141548.1">
    <property type="nucleotide sequence ID" value="NZ_FUYP01000008.1"/>
</dbReference>
<protein>
    <submittedName>
        <fullName evidence="1">Uncharacterized protein</fullName>
    </submittedName>
</protein>